<keyword evidence="5" id="KW-0378">Hydrolase</keyword>
<dbReference type="Gene3D" id="3.40.50.1700">
    <property type="entry name" value="Glycoside hydrolase family 3 C-terminal domain"/>
    <property type="match status" value="1"/>
</dbReference>
<accession>A0A560HBY7</accession>
<keyword evidence="4 7" id="KW-0732">Signal</keyword>
<feature type="signal peptide" evidence="7">
    <location>
        <begin position="1"/>
        <end position="30"/>
    </location>
</feature>
<keyword evidence="6" id="KW-0326">Glycosidase</keyword>
<evidence type="ECO:0000256" key="6">
    <source>
        <dbReference type="ARBA" id="ARBA00023295"/>
    </source>
</evidence>
<protein>
    <recommendedName>
        <fullName evidence="3">beta-glucosidase</fullName>
        <ecNumber evidence="3">3.2.1.21</ecNumber>
    </recommendedName>
</protein>
<evidence type="ECO:0000259" key="8">
    <source>
        <dbReference type="Pfam" id="PF00933"/>
    </source>
</evidence>
<dbReference type="GO" id="GO:0008422">
    <property type="term" value="F:beta-glucosidase activity"/>
    <property type="evidence" value="ECO:0007669"/>
    <property type="project" value="UniProtKB-EC"/>
</dbReference>
<dbReference type="PRINTS" id="PR00133">
    <property type="entry name" value="GLHYDRLASE3"/>
</dbReference>
<evidence type="ECO:0000256" key="5">
    <source>
        <dbReference type="ARBA" id="ARBA00022801"/>
    </source>
</evidence>
<gene>
    <name evidence="9" type="ORF">FBZ90_104271</name>
</gene>
<dbReference type="InterPro" id="IPR036962">
    <property type="entry name" value="Glyco_hydro_3_N_sf"/>
</dbReference>
<dbReference type="Proteomes" id="UP000315751">
    <property type="component" value="Unassembled WGS sequence"/>
</dbReference>
<reference evidence="9 10" key="1">
    <citation type="submission" date="2019-06" db="EMBL/GenBank/DDBJ databases">
        <title>Genomic Encyclopedia of Type Strains, Phase IV (KMG-V): Genome sequencing to study the core and pangenomes of soil and plant-associated prokaryotes.</title>
        <authorList>
            <person name="Whitman W."/>
        </authorList>
    </citation>
    <scope>NUCLEOTIDE SEQUENCE [LARGE SCALE GENOMIC DNA]</scope>
    <source>
        <strain evidence="9 10">BR 11622</strain>
    </source>
</reference>
<dbReference type="GO" id="GO:0009251">
    <property type="term" value="P:glucan catabolic process"/>
    <property type="evidence" value="ECO:0007669"/>
    <property type="project" value="TreeGrafter"/>
</dbReference>
<evidence type="ECO:0000256" key="7">
    <source>
        <dbReference type="SAM" id="SignalP"/>
    </source>
</evidence>
<evidence type="ECO:0000256" key="3">
    <source>
        <dbReference type="ARBA" id="ARBA00012744"/>
    </source>
</evidence>
<dbReference type="EC" id="3.2.1.21" evidence="3"/>
<dbReference type="SUPFAM" id="SSF52279">
    <property type="entry name" value="Beta-D-glucan exohydrolase, C-terminal domain"/>
    <property type="match status" value="1"/>
</dbReference>
<dbReference type="Pfam" id="PF00933">
    <property type="entry name" value="Glyco_hydro_3"/>
    <property type="match status" value="1"/>
</dbReference>
<comment type="catalytic activity">
    <reaction evidence="1">
        <text>Hydrolysis of terminal, non-reducing beta-D-glucosyl residues with release of beta-D-glucose.</text>
        <dbReference type="EC" id="3.2.1.21"/>
    </reaction>
</comment>
<evidence type="ECO:0000313" key="10">
    <source>
        <dbReference type="Proteomes" id="UP000315751"/>
    </source>
</evidence>
<dbReference type="InterPro" id="IPR001764">
    <property type="entry name" value="Glyco_hydro_3_N"/>
</dbReference>
<organism evidence="9 10">
    <name type="scientific">Nitrospirillum amazonense</name>
    <dbReference type="NCBI Taxonomy" id="28077"/>
    <lineage>
        <taxon>Bacteria</taxon>
        <taxon>Pseudomonadati</taxon>
        <taxon>Pseudomonadota</taxon>
        <taxon>Alphaproteobacteria</taxon>
        <taxon>Rhodospirillales</taxon>
        <taxon>Azospirillaceae</taxon>
        <taxon>Nitrospirillum</taxon>
    </lineage>
</organism>
<evidence type="ECO:0000256" key="2">
    <source>
        <dbReference type="ARBA" id="ARBA00005336"/>
    </source>
</evidence>
<evidence type="ECO:0000256" key="4">
    <source>
        <dbReference type="ARBA" id="ARBA00022729"/>
    </source>
</evidence>
<evidence type="ECO:0000256" key="1">
    <source>
        <dbReference type="ARBA" id="ARBA00000448"/>
    </source>
</evidence>
<dbReference type="RefSeq" id="WP_186455672.1">
    <property type="nucleotide sequence ID" value="NZ_VITR01000004.1"/>
</dbReference>
<dbReference type="EMBL" id="VITR01000004">
    <property type="protein sequence ID" value="TWB43883.1"/>
    <property type="molecule type" value="Genomic_DNA"/>
</dbReference>
<dbReference type="InterPro" id="IPR036881">
    <property type="entry name" value="Glyco_hydro_3_C_sf"/>
</dbReference>
<comment type="similarity">
    <text evidence="2">Belongs to the glycosyl hydrolase 3 family.</text>
</comment>
<dbReference type="PANTHER" id="PTHR30620:SF16">
    <property type="entry name" value="LYSOSOMAL BETA GLUCOSIDASE"/>
    <property type="match status" value="1"/>
</dbReference>
<sequence>MPLPIRRRSAPRLAAVVTLSVLLATPAAVPAWGGPSQPVLGSRVKPLLTVDGLSFRDLNGNGTLDAYEDWRLPVDARVADLLSRMTVEEKAGTLLHGTVPPEGGFSFATMRGPYDFPLATHMIRDLGITTLITRQATPPAQLAEQDNGLQAVAEGGRLGIPLTLSTDPRNHFQVTAGASQLSAGFSQWPEPLGLGAIGDPALVRRFADIARQEYRAVGIHQTLSPQADVATEPRWSRINGTFGEDPALDGRLVQAYIEGFQGGDDGPGATGVSAVVKHWVGYGAAAEGFDSHNSYGRYSLVRPAHFDLHVLPFKGAFAAHVAGVMPTYSILKEMVVDGKPVEQVGAGFNRWLLTDLLRGTYGFQGVILSDWAIANDCNEVCRNGFPAGERPTFKDFSTAWGVEDLSTPARFAKGLEAGLDQFGGVDDPAPLLAAVKQGLVTEARLDQSVRRILALKFRQGLFENPYVDAQAAAKVVGTPQFLTEGLAAQSRSMVLLEAGKGPVPLIGRKVFLRGVSAEAAKAAGLTVVDDPKKAEVALLRLSAPFQTLHPNYTFGSLQHEGDLGFHDGNADYEALKAMAAAKVPAVVSVYLDRPAILTNIRDKAARLYVDFGVSDQAFLDVVTGKAAAQGRLPFELPRSMEAVAAQASDVPHDSADPLYRLGAGGAKAGLR</sequence>
<keyword evidence="10" id="KW-1185">Reference proteome</keyword>
<feature type="domain" description="Glycoside hydrolase family 3 N-terminal" evidence="8">
    <location>
        <begin position="124"/>
        <end position="454"/>
    </location>
</feature>
<dbReference type="InterPro" id="IPR017853">
    <property type="entry name" value="GH"/>
</dbReference>
<dbReference type="PANTHER" id="PTHR30620">
    <property type="entry name" value="PERIPLASMIC BETA-GLUCOSIDASE-RELATED"/>
    <property type="match status" value="1"/>
</dbReference>
<name>A0A560HBY7_9PROT</name>
<dbReference type="InterPro" id="IPR051915">
    <property type="entry name" value="Cellulose_Degrad_GH3"/>
</dbReference>
<proteinExistence type="inferred from homology"/>
<comment type="caution">
    <text evidence="9">The sequence shown here is derived from an EMBL/GenBank/DDBJ whole genome shotgun (WGS) entry which is preliminary data.</text>
</comment>
<evidence type="ECO:0000313" key="9">
    <source>
        <dbReference type="EMBL" id="TWB43883.1"/>
    </source>
</evidence>
<feature type="chain" id="PRO_5021860072" description="beta-glucosidase" evidence="7">
    <location>
        <begin position="31"/>
        <end position="671"/>
    </location>
</feature>
<dbReference type="SUPFAM" id="SSF51445">
    <property type="entry name" value="(Trans)glycosidases"/>
    <property type="match status" value="1"/>
</dbReference>
<dbReference type="AlphaFoldDB" id="A0A560HBY7"/>
<dbReference type="Gene3D" id="3.20.20.300">
    <property type="entry name" value="Glycoside hydrolase, family 3, N-terminal domain"/>
    <property type="match status" value="1"/>
</dbReference>